<name>A0A7J7BZZ2_TRIWF</name>
<keyword evidence="3" id="KW-0819">tRNA processing</keyword>
<evidence type="ECO:0000256" key="6">
    <source>
        <dbReference type="SAM" id="MobiDB-lite"/>
    </source>
</evidence>
<dbReference type="AlphaFoldDB" id="A0A7J7BZZ2"/>
<keyword evidence="5" id="KW-0539">Nucleus</keyword>
<dbReference type="Proteomes" id="UP000593562">
    <property type="component" value="Unassembled WGS sequence"/>
</dbReference>
<dbReference type="PANTHER" id="PTHR13031">
    <property type="entry name" value="RIBONUCLEASE P SUBUNIT P30"/>
    <property type="match status" value="1"/>
</dbReference>
<accession>A0A7J7BZZ2</accession>
<keyword evidence="8" id="KW-1185">Reference proteome</keyword>
<evidence type="ECO:0000256" key="4">
    <source>
        <dbReference type="ARBA" id="ARBA00022801"/>
    </source>
</evidence>
<dbReference type="Gene3D" id="3.20.20.140">
    <property type="entry name" value="Metal-dependent hydrolases"/>
    <property type="match status" value="1"/>
</dbReference>
<dbReference type="SUPFAM" id="SSF89550">
    <property type="entry name" value="PHP domain-like"/>
    <property type="match status" value="1"/>
</dbReference>
<dbReference type="InParanoid" id="A0A7J7BZZ2"/>
<comment type="similarity">
    <text evidence="2">Belongs to the eukaryotic/archaeal RNase P protein component 3 family.</text>
</comment>
<dbReference type="OrthoDB" id="17948at2759"/>
<sequence>MGFFDLNVPYQESNPNSKTTRIRLVIKAMELGYTGIAHNRTMRGVMSKRDQCTIQLLNVASLVKVAPYLASSVQLHRDLLGVPRTSPFRQYTRITVYADSVAQAQVLNSGNPILKTYDLVAVRPLNQSAFDYACEKSEVDIIAIDFSDKLPYRMKQPMVKAAMERGVYFEITYSDLIMDVKKRRQMISSAKLLVDWTRGKNIILSSGAPSVNELRGPHDAANLSSLLGLSMERAKAAISNNCRTLVTKALRRKHFFKEAIRVEYISSGQQLESKKCWSEDWLRWDPISSGEGDLLLDNMEKSFSAADGLNKTVKAIDFASIVDSMPSQGFQVQDFMPGAKAVTQSAENEKNLLAASEVVKVPDVTKNVLEQPEGLVPPGVAASSSYNTPWYQSLGTDSSQQLCLLNDNAKAFTSSREIVRCTYQAEEESKTSNSSKTSYLELRECASNCEVNPVLQEDNLSCRTSAIDTELDVDAQDTLDVSMLIEKVNFPAATIEESRILQSPDVIFSTQDIVIHKDRMESVDRSGEDSAFGLNEEFKSLHGSNVVSGTKSDDVVIKKDVHKCEVTSCALNDEFRSLLSYNIGLGTGNNAVDEVMLENNFKEQDDMSVLNDVPLQENLLGRGQDATLALSDTIGLLESHDVGEPVTNSRVGNHDSLVHVPEARQEHRAEANTVKSHLTSSPSLSGMSMARQRRLPRQPSLFPFKPLLSPISFKKRGRKSKRRIKPM</sequence>
<comment type="subcellular location">
    <subcellularLocation>
        <location evidence="1">Nucleus</location>
    </subcellularLocation>
</comment>
<dbReference type="FunFam" id="3.20.20.140:FF:000044">
    <property type="entry name" value="Polymerase/histidinol phosphatase-like protein"/>
    <property type="match status" value="1"/>
</dbReference>
<dbReference type="GO" id="GO:0008033">
    <property type="term" value="P:tRNA processing"/>
    <property type="evidence" value="ECO:0007669"/>
    <property type="project" value="UniProtKB-KW"/>
</dbReference>
<feature type="region of interest" description="Disordered" evidence="6">
    <location>
        <begin position="666"/>
        <end position="702"/>
    </location>
</feature>
<evidence type="ECO:0000256" key="1">
    <source>
        <dbReference type="ARBA" id="ARBA00004123"/>
    </source>
</evidence>
<evidence type="ECO:0000313" key="8">
    <source>
        <dbReference type="Proteomes" id="UP000593562"/>
    </source>
</evidence>
<dbReference type="GO" id="GO:0016787">
    <property type="term" value="F:hydrolase activity"/>
    <property type="evidence" value="ECO:0007669"/>
    <property type="project" value="UniProtKB-KW"/>
</dbReference>
<organism evidence="7 8">
    <name type="scientific">Tripterygium wilfordii</name>
    <name type="common">Thunder God vine</name>
    <dbReference type="NCBI Taxonomy" id="458696"/>
    <lineage>
        <taxon>Eukaryota</taxon>
        <taxon>Viridiplantae</taxon>
        <taxon>Streptophyta</taxon>
        <taxon>Embryophyta</taxon>
        <taxon>Tracheophyta</taxon>
        <taxon>Spermatophyta</taxon>
        <taxon>Magnoliopsida</taxon>
        <taxon>eudicotyledons</taxon>
        <taxon>Gunneridae</taxon>
        <taxon>Pentapetalae</taxon>
        <taxon>rosids</taxon>
        <taxon>fabids</taxon>
        <taxon>Celastrales</taxon>
        <taxon>Celastraceae</taxon>
        <taxon>Tripterygium</taxon>
    </lineage>
</organism>
<reference evidence="7 8" key="1">
    <citation type="journal article" date="2020" name="Nat. Commun.">
        <title>Genome of Tripterygium wilfordii and identification of cytochrome P450 involved in triptolide biosynthesis.</title>
        <authorList>
            <person name="Tu L."/>
            <person name="Su P."/>
            <person name="Zhang Z."/>
            <person name="Gao L."/>
            <person name="Wang J."/>
            <person name="Hu T."/>
            <person name="Zhou J."/>
            <person name="Zhang Y."/>
            <person name="Zhao Y."/>
            <person name="Liu Y."/>
            <person name="Song Y."/>
            <person name="Tong Y."/>
            <person name="Lu Y."/>
            <person name="Yang J."/>
            <person name="Xu C."/>
            <person name="Jia M."/>
            <person name="Peters R.J."/>
            <person name="Huang L."/>
            <person name="Gao W."/>
        </authorList>
    </citation>
    <scope>NUCLEOTIDE SEQUENCE [LARGE SCALE GENOMIC DNA]</scope>
    <source>
        <strain evidence="8">cv. XIE 37</strain>
        <tissue evidence="7">Leaf</tissue>
    </source>
</reference>
<evidence type="ECO:0000256" key="5">
    <source>
        <dbReference type="ARBA" id="ARBA00023242"/>
    </source>
</evidence>
<dbReference type="InterPro" id="IPR002738">
    <property type="entry name" value="RNase_P_p30"/>
</dbReference>
<gene>
    <name evidence="7" type="ORF">HS088_TW22G01111</name>
</gene>
<dbReference type="PANTHER" id="PTHR13031:SF0">
    <property type="entry name" value="RIBONUCLEASE P PROTEIN SUBUNIT P30"/>
    <property type="match status" value="1"/>
</dbReference>
<dbReference type="InterPro" id="IPR016195">
    <property type="entry name" value="Pol/histidinol_Pase-like"/>
</dbReference>
<evidence type="ECO:0000313" key="7">
    <source>
        <dbReference type="EMBL" id="KAF5727418.1"/>
    </source>
</evidence>
<keyword evidence="4" id="KW-0378">Hydrolase</keyword>
<evidence type="ECO:0000256" key="2">
    <source>
        <dbReference type="ARBA" id="ARBA00007331"/>
    </source>
</evidence>
<dbReference type="EMBL" id="JAAARO010000022">
    <property type="protein sequence ID" value="KAF5727418.1"/>
    <property type="molecule type" value="Genomic_DNA"/>
</dbReference>
<proteinExistence type="inferred from homology"/>
<evidence type="ECO:0000256" key="3">
    <source>
        <dbReference type="ARBA" id="ARBA00022694"/>
    </source>
</evidence>
<protein>
    <submittedName>
        <fullName evidence="7">Polymerase/histidinol phosphatase-like putative isoform 1</fullName>
    </submittedName>
</protein>
<dbReference type="GO" id="GO:0003723">
    <property type="term" value="F:RNA binding"/>
    <property type="evidence" value="ECO:0007669"/>
    <property type="project" value="TreeGrafter"/>
</dbReference>
<feature type="compositionally biased region" description="Polar residues" evidence="6">
    <location>
        <begin position="673"/>
        <end position="686"/>
    </location>
</feature>
<dbReference type="Pfam" id="PF01876">
    <property type="entry name" value="RNase_P_p30"/>
    <property type="match status" value="1"/>
</dbReference>
<dbReference type="GO" id="GO:0005655">
    <property type="term" value="C:nucleolar ribonuclease P complex"/>
    <property type="evidence" value="ECO:0007669"/>
    <property type="project" value="TreeGrafter"/>
</dbReference>
<comment type="caution">
    <text evidence="7">The sequence shown here is derived from an EMBL/GenBank/DDBJ whole genome shotgun (WGS) entry which is preliminary data.</text>
</comment>